<dbReference type="InterPro" id="IPR039417">
    <property type="entry name" value="Peptidase_C1A_papain-like"/>
</dbReference>
<evidence type="ECO:0000256" key="8">
    <source>
        <dbReference type="ARBA" id="ARBA00023180"/>
    </source>
</evidence>
<keyword evidence="5" id="KW-0788">Thiol protease</keyword>
<dbReference type="Gene3D" id="3.90.70.10">
    <property type="entry name" value="Cysteine proteinases"/>
    <property type="match status" value="1"/>
</dbReference>
<dbReference type="Pfam" id="PF08246">
    <property type="entry name" value="Inhibitor_I29"/>
    <property type="match status" value="1"/>
</dbReference>
<dbReference type="PROSITE" id="PS00640">
    <property type="entry name" value="THIOL_PROTEASE_ASN"/>
    <property type="match status" value="1"/>
</dbReference>
<dbReference type="Pfam" id="PF12131">
    <property type="entry name" value="DUF3586"/>
    <property type="match status" value="1"/>
</dbReference>
<evidence type="ECO:0000313" key="13">
    <source>
        <dbReference type="EMBL" id="CCD20093.1"/>
    </source>
</evidence>
<evidence type="ECO:0000256" key="1">
    <source>
        <dbReference type="ARBA" id="ARBA00008455"/>
    </source>
</evidence>
<dbReference type="GO" id="GO:0006508">
    <property type="term" value="P:proteolysis"/>
    <property type="evidence" value="ECO:0007669"/>
    <property type="project" value="UniProtKB-KW"/>
</dbReference>
<evidence type="ECO:0000256" key="6">
    <source>
        <dbReference type="ARBA" id="ARBA00023145"/>
    </source>
</evidence>
<dbReference type="InterPro" id="IPR000169">
    <property type="entry name" value="Pept_cys_AS"/>
</dbReference>
<feature type="signal peptide" evidence="10">
    <location>
        <begin position="1"/>
        <end position="22"/>
    </location>
</feature>
<dbReference type="CDD" id="cd02248">
    <property type="entry name" value="Peptidase_C1A"/>
    <property type="match status" value="1"/>
</dbReference>
<keyword evidence="8" id="KW-0325">Glycoprotein</keyword>
<keyword evidence="6" id="KW-0865">Zymogen</keyword>
<keyword evidence="14" id="KW-1185">Reference proteome</keyword>
<feature type="compositionally biased region" description="Low complexity" evidence="9">
    <location>
        <begin position="345"/>
        <end position="355"/>
    </location>
</feature>
<evidence type="ECO:0000313" key="14">
    <source>
        <dbReference type="Proteomes" id="UP000009027"/>
    </source>
</evidence>
<dbReference type="GO" id="GO:0004197">
    <property type="term" value="F:cysteine-type endopeptidase activity"/>
    <property type="evidence" value="ECO:0007669"/>
    <property type="project" value="InterPro"/>
</dbReference>
<dbReference type="InterPro" id="IPR038765">
    <property type="entry name" value="Papain-like_cys_pep_sf"/>
</dbReference>
<evidence type="ECO:0000256" key="10">
    <source>
        <dbReference type="SAM" id="SignalP"/>
    </source>
</evidence>
<accession>F9WRA9</accession>
<evidence type="ECO:0000256" key="9">
    <source>
        <dbReference type="SAM" id="MobiDB-lite"/>
    </source>
</evidence>
<dbReference type="Gene3D" id="1.10.287.2250">
    <property type="match status" value="1"/>
</dbReference>
<proteinExistence type="inferred from homology"/>
<dbReference type="EMBL" id="CAEX01004850">
    <property type="protein sequence ID" value="CCD20093.1"/>
    <property type="molecule type" value="Genomic_DNA"/>
</dbReference>
<dbReference type="PANTHER" id="PTHR12411">
    <property type="entry name" value="CYSTEINE PROTEASE FAMILY C1-RELATED"/>
    <property type="match status" value="1"/>
</dbReference>
<comment type="similarity">
    <text evidence="1">Belongs to the peptidase C1 family.</text>
</comment>
<dbReference type="MEROPS" id="C01.072"/>
<keyword evidence="7" id="KW-1015">Disulfide bond</keyword>
<evidence type="ECO:0000256" key="3">
    <source>
        <dbReference type="ARBA" id="ARBA00022729"/>
    </source>
</evidence>
<dbReference type="InterPro" id="IPR013201">
    <property type="entry name" value="Prot_inhib_I29"/>
</dbReference>
<keyword evidence="4" id="KW-0378">Hydrolase</keyword>
<dbReference type="PRINTS" id="PR00705">
    <property type="entry name" value="PAPAIN"/>
</dbReference>
<feature type="chain" id="PRO_5018627563" evidence="10">
    <location>
        <begin position="23"/>
        <end position="454"/>
    </location>
</feature>
<dbReference type="SMART" id="SM00645">
    <property type="entry name" value="Pept_C1"/>
    <property type="match status" value="1"/>
</dbReference>
<name>F9WRA9_TRYVY</name>
<feature type="region of interest" description="Disordered" evidence="9">
    <location>
        <begin position="330"/>
        <end position="355"/>
    </location>
</feature>
<feature type="domain" description="Peptidase C1A papain C-terminal" evidence="11">
    <location>
        <begin position="119"/>
        <end position="331"/>
    </location>
</feature>
<protein>
    <submittedName>
        <fullName evidence="13">Cysteine peptidase</fullName>
    </submittedName>
</protein>
<dbReference type="SUPFAM" id="SSF54001">
    <property type="entry name" value="Cysteine proteinases"/>
    <property type="match status" value="1"/>
</dbReference>
<dbReference type="Proteomes" id="UP000009027">
    <property type="component" value="Unassembled WGS sequence"/>
</dbReference>
<dbReference type="InterPro" id="IPR025661">
    <property type="entry name" value="Pept_asp_AS"/>
</dbReference>
<dbReference type="InterPro" id="IPR013128">
    <property type="entry name" value="Peptidase_C1A"/>
</dbReference>
<dbReference type="FunFam" id="3.90.70.10:FF:000138">
    <property type="entry name" value="Cruzipain"/>
    <property type="match status" value="1"/>
</dbReference>
<organism evidence="13 14">
    <name type="scientific">Trypanosoma vivax (strain Y486)</name>
    <dbReference type="NCBI Taxonomy" id="1055687"/>
    <lineage>
        <taxon>Eukaryota</taxon>
        <taxon>Discoba</taxon>
        <taxon>Euglenozoa</taxon>
        <taxon>Kinetoplastea</taxon>
        <taxon>Metakinetoplastina</taxon>
        <taxon>Trypanosomatida</taxon>
        <taxon>Trypanosomatidae</taxon>
        <taxon>Trypanosoma</taxon>
        <taxon>Duttonella</taxon>
    </lineage>
</organism>
<dbReference type="PROSITE" id="PS00139">
    <property type="entry name" value="THIOL_PROTEASE_CYS"/>
    <property type="match status" value="1"/>
</dbReference>
<dbReference type="VEuPathDB" id="TriTrypDB:TvY486_0028580"/>
<dbReference type="InterPro" id="IPR021981">
    <property type="entry name" value="DUF3586"/>
</dbReference>
<dbReference type="InterPro" id="IPR025660">
    <property type="entry name" value="Pept_his_AS"/>
</dbReference>
<evidence type="ECO:0000256" key="2">
    <source>
        <dbReference type="ARBA" id="ARBA00022670"/>
    </source>
</evidence>
<evidence type="ECO:0000256" key="7">
    <source>
        <dbReference type="ARBA" id="ARBA00023157"/>
    </source>
</evidence>
<evidence type="ECO:0000256" key="5">
    <source>
        <dbReference type="ARBA" id="ARBA00022807"/>
    </source>
</evidence>
<dbReference type="AlphaFoldDB" id="F9WRA9"/>
<sequence>MHAHALVTLLAAAVSVAPAAMAVLRADGPVEPLFAAFKQKYGRSYGTAAEEAFRLRVFEDNMRRSRMYAAANPHATFGVTPFSDLTPEEFRTRYHNGERHFEAARGRVRTLVQVPPGKAPAAVDWGRKGAVTPVKDQGTCGSCWSFSAIGNIEGQWAAAGNPLTSLSEQMLVSCDTKDNGCGGGLMDNAFEWIVKENSGKVYTEKSYPYVSGGGEEPPCKPRGHKVGATITGHVDIPHDEDAIAKYLADNGPVAVAVDATTFMSYSGGVVTSCTSEALNHGVLLVGYNDSSKPPYWIIKNSWSSSWGEKGYIRIEKGTNQCLVAQRASSAVVGGPGPTPTPTPTPTTTTTTTAPGPSSSFTKTLCSGDDCADNCSATVYNTNTCIRLGALGSMVATCGAGVLELKAYMQNEQCTGTPERLSLPLDKCLASLSVSATYHCNYGAPAKARRPAMHN</sequence>
<dbReference type="PROSITE" id="PS00639">
    <property type="entry name" value="THIOL_PROTEASE_HIS"/>
    <property type="match status" value="1"/>
</dbReference>
<dbReference type="InterPro" id="IPR000668">
    <property type="entry name" value="Peptidase_C1A_C"/>
</dbReference>
<evidence type="ECO:0000259" key="12">
    <source>
        <dbReference type="SMART" id="SM00848"/>
    </source>
</evidence>
<keyword evidence="3 10" id="KW-0732">Signal</keyword>
<gene>
    <name evidence="13" type="ORF">TvY486_0028580</name>
</gene>
<evidence type="ECO:0000259" key="11">
    <source>
        <dbReference type="SMART" id="SM00645"/>
    </source>
</evidence>
<dbReference type="Pfam" id="PF00112">
    <property type="entry name" value="Peptidase_C1"/>
    <property type="match status" value="1"/>
</dbReference>
<keyword evidence="2" id="KW-0645">Protease</keyword>
<evidence type="ECO:0000256" key="4">
    <source>
        <dbReference type="ARBA" id="ARBA00022801"/>
    </source>
</evidence>
<feature type="domain" description="Cathepsin propeptide inhibitor" evidence="12">
    <location>
        <begin position="34"/>
        <end position="90"/>
    </location>
</feature>
<dbReference type="SMART" id="SM00848">
    <property type="entry name" value="Inhibitor_I29"/>
    <property type="match status" value="1"/>
</dbReference>
<reference evidence="13 14" key="1">
    <citation type="journal article" date="2012" name="Proc. Natl. Acad. Sci. U.S.A.">
        <title>Antigenic diversity is generated by distinct evolutionary mechanisms in African trypanosome species.</title>
        <authorList>
            <person name="Jackson A.P."/>
            <person name="Berry A."/>
            <person name="Aslett M."/>
            <person name="Allison H.C."/>
            <person name="Burton P."/>
            <person name="Vavrova-Anderson J."/>
            <person name="Brown R."/>
            <person name="Browne H."/>
            <person name="Corton N."/>
            <person name="Hauser H."/>
            <person name="Gamble J."/>
            <person name="Gilderthorp R."/>
            <person name="Marcello L."/>
            <person name="McQuillan J."/>
            <person name="Otto T.D."/>
            <person name="Quail M.A."/>
            <person name="Sanders M.J."/>
            <person name="van Tonder A."/>
            <person name="Ginger M.L."/>
            <person name="Field M.C."/>
            <person name="Barry J.D."/>
            <person name="Hertz-Fowler C."/>
            <person name="Berriman M."/>
        </authorList>
    </citation>
    <scope>NUCLEOTIDE SEQUENCE</scope>
    <source>
        <strain evidence="13 14">Y486</strain>
    </source>
</reference>